<dbReference type="Proteomes" id="UP000722989">
    <property type="component" value="Unassembled WGS sequence"/>
</dbReference>
<evidence type="ECO:0000256" key="1">
    <source>
        <dbReference type="ARBA" id="ARBA00022491"/>
    </source>
</evidence>
<dbReference type="InterPro" id="IPR036271">
    <property type="entry name" value="Tet_transcr_reg_TetR-rel_C_sf"/>
</dbReference>
<evidence type="ECO:0000256" key="5">
    <source>
        <dbReference type="PROSITE-ProRule" id="PRU00335"/>
    </source>
</evidence>
<name>A0ABX0XTT6_9ACTN</name>
<keyword evidence="3 5" id="KW-0238">DNA-binding</keyword>
<dbReference type="InterPro" id="IPR003012">
    <property type="entry name" value="Tet_transcr_reg_TetR"/>
</dbReference>
<feature type="DNA-binding region" description="H-T-H motif" evidence="5">
    <location>
        <begin position="35"/>
        <end position="54"/>
    </location>
</feature>
<dbReference type="RefSeq" id="WP_167924280.1">
    <property type="nucleotide sequence ID" value="NZ_JAATVY010000003.1"/>
</dbReference>
<keyword evidence="8" id="KW-1185">Reference proteome</keyword>
<keyword evidence="1" id="KW-0678">Repressor</keyword>
<dbReference type="PANTHER" id="PTHR30055">
    <property type="entry name" value="HTH-TYPE TRANSCRIPTIONAL REGULATOR RUTR"/>
    <property type="match status" value="1"/>
</dbReference>
<keyword evidence="4" id="KW-0804">Transcription</keyword>
<evidence type="ECO:0000313" key="7">
    <source>
        <dbReference type="EMBL" id="NJC69403.1"/>
    </source>
</evidence>
<evidence type="ECO:0000313" key="8">
    <source>
        <dbReference type="Proteomes" id="UP000722989"/>
    </source>
</evidence>
<evidence type="ECO:0000259" key="6">
    <source>
        <dbReference type="PROSITE" id="PS50977"/>
    </source>
</evidence>
<evidence type="ECO:0000256" key="4">
    <source>
        <dbReference type="ARBA" id="ARBA00023163"/>
    </source>
</evidence>
<organism evidence="7 8">
    <name type="scientific">Planosporangium thailandense</name>
    <dbReference type="NCBI Taxonomy" id="765197"/>
    <lineage>
        <taxon>Bacteria</taxon>
        <taxon>Bacillati</taxon>
        <taxon>Actinomycetota</taxon>
        <taxon>Actinomycetes</taxon>
        <taxon>Micromonosporales</taxon>
        <taxon>Micromonosporaceae</taxon>
        <taxon>Planosporangium</taxon>
    </lineage>
</organism>
<accession>A0ABX0XTT6</accession>
<dbReference type="PRINTS" id="PR00455">
    <property type="entry name" value="HTHTETR"/>
</dbReference>
<dbReference type="Gene3D" id="1.10.357.10">
    <property type="entry name" value="Tetracycline Repressor, domain 2"/>
    <property type="match status" value="1"/>
</dbReference>
<protein>
    <submittedName>
        <fullName evidence="7">TetR/AcrR family transcriptional regulator</fullName>
    </submittedName>
</protein>
<feature type="domain" description="HTH tetR-type" evidence="6">
    <location>
        <begin position="12"/>
        <end position="72"/>
    </location>
</feature>
<proteinExistence type="predicted"/>
<reference evidence="7 8" key="1">
    <citation type="submission" date="2020-03" db="EMBL/GenBank/DDBJ databases">
        <title>WGS of the type strain of Planosporangium spp.</title>
        <authorList>
            <person name="Thawai C."/>
        </authorList>
    </citation>
    <scope>NUCLEOTIDE SEQUENCE [LARGE SCALE GENOMIC DNA]</scope>
    <source>
        <strain evidence="7 8">TBRC 5610</strain>
    </source>
</reference>
<keyword evidence="2" id="KW-0805">Transcription regulation</keyword>
<dbReference type="PROSITE" id="PS50977">
    <property type="entry name" value="HTH_TETR_2"/>
    <property type="match status" value="1"/>
</dbReference>
<dbReference type="InterPro" id="IPR050109">
    <property type="entry name" value="HTH-type_TetR-like_transc_reg"/>
</dbReference>
<dbReference type="InterPro" id="IPR001647">
    <property type="entry name" value="HTH_TetR"/>
</dbReference>
<dbReference type="InterPro" id="IPR009057">
    <property type="entry name" value="Homeodomain-like_sf"/>
</dbReference>
<dbReference type="EMBL" id="JAATVY010000003">
    <property type="protein sequence ID" value="NJC69403.1"/>
    <property type="molecule type" value="Genomic_DNA"/>
</dbReference>
<dbReference type="SUPFAM" id="SSF48498">
    <property type="entry name" value="Tetracyclin repressor-like, C-terminal domain"/>
    <property type="match status" value="1"/>
</dbReference>
<dbReference type="InterPro" id="IPR004111">
    <property type="entry name" value="Repressor_TetR_C"/>
</dbReference>
<dbReference type="PRINTS" id="PR00400">
    <property type="entry name" value="TETREPRESSOR"/>
</dbReference>
<evidence type="ECO:0000256" key="3">
    <source>
        <dbReference type="ARBA" id="ARBA00023125"/>
    </source>
</evidence>
<dbReference type="Pfam" id="PF02909">
    <property type="entry name" value="TetR_C_1"/>
    <property type="match status" value="1"/>
</dbReference>
<gene>
    <name evidence="7" type="ORF">HC031_06670</name>
</gene>
<dbReference type="SUPFAM" id="SSF46689">
    <property type="entry name" value="Homeodomain-like"/>
    <property type="match status" value="1"/>
</dbReference>
<dbReference type="PANTHER" id="PTHR30055:SF151">
    <property type="entry name" value="TRANSCRIPTIONAL REGULATORY PROTEIN"/>
    <property type="match status" value="1"/>
</dbReference>
<dbReference type="Pfam" id="PF00440">
    <property type="entry name" value="TetR_N"/>
    <property type="match status" value="1"/>
</dbReference>
<comment type="caution">
    <text evidence="7">The sequence shown here is derived from an EMBL/GenBank/DDBJ whole genome shotgun (WGS) entry which is preliminary data.</text>
</comment>
<sequence length="221" mass="23607">MTQRRTRAPRHTLDRSAIAAAALDLMDAEGARALTIRSLAARLGVAPMALYNHVHTKEEILDAALEHGLARLPGADPGRAAGGWVDRIRSINLAFHRALREHPSLVTLLVARPLGGQAPIGAAEAQLRVLVEAGFAPDEAARAHLTLLHYAIGSAAWTSPRVEPPAVGRAVLERLPAERYPTLAALAAPLATASYDDDQYAYGLDLLLAGVQRIPTVERPD</sequence>
<evidence type="ECO:0000256" key="2">
    <source>
        <dbReference type="ARBA" id="ARBA00023015"/>
    </source>
</evidence>